<evidence type="ECO:0000256" key="3">
    <source>
        <dbReference type="ARBA" id="ARBA00022723"/>
    </source>
</evidence>
<keyword evidence="9" id="KW-0804">Transcription</keyword>
<feature type="domain" description="C2H2-type" evidence="13">
    <location>
        <begin position="582"/>
        <end position="609"/>
    </location>
</feature>
<evidence type="ECO:0000256" key="8">
    <source>
        <dbReference type="ARBA" id="ARBA00023125"/>
    </source>
</evidence>
<keyword evidence="6" id="KW-0862">Zinc</keyword>
<feature type="compositionally biased region" description="Polar residues" evidence="12">
    <location>
        <begin position="137"/>
        <end position="146"/>
    </location>
</feature>
<dbReference type="InterPro" id="IPR013087">
    <property type="entry name" value="Znf_C2H2_type"/>
</dbReference>
<comment type="caution">
    <text evidence="14">The sequence shown here is derived from an EMBL/GenBank/DDBJ whole genome shotgun (WGS) entry which is preliminary data.</text>
</comment>
<dbReference type="PROSITE" id="PS00028">
    <property type="entry name" value="ZINC_FINGER_C2H2_1"/>
    <property type="match status" value="6"/>
</dbReference>
<feature type="compositionally biased region" description="Polar residues" evidence="12">
    <location>
        <begin position="349"/>
        <end position="363"/>
    </location>
</feature>
<dbReference type="GO" id="GO:0000978">
    <property type="term" value="F:RNA polymerase II cis-regulatory region sequence-specific DNA binding"/>
    <property type="evidence" value="ECO:0007669"/>
    <property type="project" value="TreeGrafter"/>
</dbReference>
<evidence type="ECO:0000256" key="6">
    <source>
        <dbReference type="ARBA" id="ARBA00022833"/>
    </source>
</evidence>
<reference evidence="14" key="1">
    <citation type="submission" date="2021-01" db="EMBL/GenBank/DDBJ databases">
        <authorList>
            <person name="Li R."/>
            <person name="Bekaert M."/>
        </authorList>
    </citation>
    <scope>NUCLEOTIDE SEQUENCE</scope>
    <source>
        <strain evidence="14">Farmed</strain>
    </source>
</reference>
<feature type="domain" description="C2H2-type" evidence="13">
    <location>
        <begin position="820"/>
        <end position="848"/>
    </location>
</feature>
<feature type="region of interest" description="Disordered" evidence="12">
    <location>
        <begin position="128"/>
        <end position="271"/>
    </location>
</feature>
<comment type="subcellular location">
    <subcellularLocation>
        <location evidence="1">Nucleus</location>
    </subcellularLocation>
</comment>
<dbReference type="GO" id="GO:0001228">
    <property type="term" value="F:DNA-binding transcription activator activity, RNA polymerase II-specific"/>
    <property type="evidence" value="ECO:0007669"/>
    <property type="project" value="TreeGrafter"/>
</dbReference>
<evidence type="ECO:0000313" key="14">
    <source>
        <dbReference type="EMBL" id="CAE1319087.1"/>
    </source>
</evidence>
<evidence type="ECO:0000256" key="12">
    <source>
        <dbReference type="SAM" id="MobiDB-lite"/>
    </source>
</evidence>
<dbReference type="FunFam" id="3.30.160.60:FF:000145">
    <property type="entry name" value="Zinc finger protein 574"/>
    <property type="match status" value="1"/>
</dbReference>
<feature type="compositionally biased region" description="Polar residues" evidence="12">
    <location>
        <begin position="397"/>
        <end position="414"/>
    </location>
</feature>
<sequence length="1031" mass="117530">MLSITCGHRHSTTRVGMSFFTVVHANLICPQPLPHVTSFSYFNGQESVVEEERQVLLPKKQKKINRTEVVGSLYESSSLKTLGFKYNGMDHASAQNNPESATNVKRTTILPATVENYLAVEDDPVKTSKLKKKDQINEATSEQNHSLAYDNKRPIEKLSDDDSSAKEPEKIYPESKRNKVSEEAKEKISVLPRKRGRPPLSSKLKALKSVKRRGRPPLLGALKAKLQQRAVKSQRTYAKHKLPSASSNLPKRRGRPPKNPNAPSLVSAPKPKIPKLTDEELLKVKLNIPRRRGRPSKAEAMLREMAVAHLAAAEKANTDAGEVNIGLGLTIRPRPARKQSSASRHHCQRQQPVSAEDTGSYTTKKIKTEPVSSEESTSGDVTVAINNLEKDVKVETSTEISEDSLTPATSSAFDNGQRKRKPIKKYVKTDPDYVNNRKYAYNRTEDTTTEVNVTKDSAEDENGNVPANRSRPLLLRNVKKNSKPLPTFTDSEDSEVEESNDVEYKTPKQRVTIAKVKPTMKICRPVNVPPTGQLMPPIYNVPRVLLPPSIKDTGIPCKMCGKVHTRDHFFKYMELKSTDQPHRCPLCGQYFTWSCLFIEHMRSHPENTAQYRCEYCNAVSRKISAYFNCRITHSPPSPEWLELQKTCDEYLATLNAAKEKKNNRYTKMITNKVVKPEVNTSATVSKNNSVNVNEAKDKNAHFPNPKITPNKVVKTEVSSKTIETKDYLVNVNEAKDKKNARCNKITPTKVVKPEVSNTTAEIKDVQEKLQMNVGKTKSRSSGRKNLTSKKPFECKVCRKTFLTFDFLTKHKQLHKSKRPYSCKKCGKRFATRAYFTVHKRTYHSDSEKTLKCEVCGLVFSYILAYNNHLNRLGQLSEEEHRKRSLQPHVCHICQRGFKIKQSLVNHVRTHTGERPFICEVCNKGFTQTGSLDRHQRIHQRDTREKPRRQEKNYSCKPCKKTFTYEMAYHNHMRSHLEENRFSCDFCEQSFPTAQLLKTHKHNEQRPFKCKNCGRCYKLKQSLTEHKRVCSC</sequence>
<dbReference type="OrthoDB" id="6482909at2759"/>
<protein>
    <submittedName>
        <fullName evidence="14">KRAB</fullName>
    </submittedName>
</protein>
<dbReference type="GO" id="GO:0008270">
    <property type="term" value="F:zinc ion binding"/>
    <property type="evidence" value="ECO:0007669"/>
    <property type="project" value="UniProtKB-KW"/>
</dbReference>
<dbReference type="PANTHER" id="PTHR24393:SF15">
    <property type="entry name" value="IP01243P-RELATED"/>
    <property type="match status" value="1"/>
</dbReference>
<keyword evidence="5 11" id="KW-0863">Zinc-finger</keyword>
<evidence type="ECO:0000256" key="7">
    <source>
        <dbReference type="ARBA" id="ARBA00023015"/>
    </source>
</evidence>
<organism evidence="14 15">
    <name type="scientific">Acanthosepion pharaonis</name>
    <name type="common">Pharaoh cuttlefish</name>
    <name type="synonym">Sepia pharaonis</name>
    <dbReference type="NCBI Taxonomy" id="158019"/>
    <lineage>
        <taxon>Eukaryota</taxon>
        <taxon>Metazoa</taxon>
        <taxon>Spiralia</taxon>
        <taxon>Lophotrochozoa</taxon>
        <taxon>Mollusca</taxon>
        <taxon>Cephalopoda</taxon>
        <taxon>Coleoidea</taxon>
        <taxon>Decapodiformes</taxon>
        <taxon>Sepiida</taxon>
        <taxon>Sepiina</taxon>
        <taxon>Sepiidae</taxon>
        <taxon>Acanthosepion</taxon>
    </lineage>
</organism>
<feature type="domain" description="C2H2-type" evidence="13">
    <location>
        <begin position="1007"/>
        <end position="1031"/>
    </location>
</feature>
<feature type="domain" description="C2H2-type" evidence="13">
    <location>
        <begin position="953"/>
        <end position="980"/>
    </location>
</feature>
<keyword evidence="3" id="KW-0479">Metal-binding</keyword>
<accession>A0A812EC04</accession>
<feature type="domain" description="C2H2-type" evidence="13">
    <location>
        <begin position="792"/>
        <end position="819"/>
    </location>
</feature>
<dbReference type="SMART" id="SM00384">
    <property type="entry name" value="AT_hook"/>
    <property type="match status" value="4"/>
</dbReference>
<comment type="similarity">
    <text evidence="2">Belongs to the krueppel C2H2-type zinc-finger protein family.</text>
</comment>
<keyword evidence="7" id="KW-0805">Transcription regulation</keyword>
<evidence type="ECO:0000256" key="11">
    <source>
        <dbReference type="PROSITE-ProRule" id="PRU00042"/>
    </source>
</evidence>
<feature type="domain" description="C2H2-type" evidence="13">
    <location>
        <begin position="888"/>
        <end position="915"/>
    </location>
</feature>
<dbReference type="GO" id="GO:0005634">
    <property type="term" value="C:nucleus"/>
    <property type="evidence" value="ECO:0007669"/>
    <property type="project" value="UniProtKB-SubCell"/>
</dbReference>
<feature type="compositionally biased region" description="Basic residues" evidence="12">
    <location>
        <begin position="205"/>
        <end position="215"/>
    </location>
</feature>
<feature type="compositionally biased region" description="Acidic residues" evidence="12">
    <location>
        <begin position="490"/>
        <end position="501"/>
    </location>
</feature>
<dbReference type="EMBL" id="CAHIKZ030005083">
    <property type="protein sequence ID" value="CAE1319087.1"/>
    <property type="molecule type" value="Genomic_DNA"/>
</dbReference>
<proteinExistence type="inferred from homology"/>
<dbReference type="FunFam" id="3.30.160.60:FF:000446">
    <property type="entry name" value="Zinc finger protein"/>
    <property type="match status" value="1"/>
</dbReference>
<keyword evidence="15" id="KW-1185">Reference proteome</keyword>
<evidence type="ECO:0000256" key="9">
    <source>
        <dbReference type="ARBA" id="ARBA00023163"/>
    </source>
</evidence>
<evidence type="ECO:0000256" key="4">
    <source>
        <dbReference type="ARBA" id="ARBA00022737"/>
    </source>
</evidence>
<feature type="compositionally biased region" description="Basic and acidic residues" evidence="12">
    <location>
        <begin position="150"/>
        <end position="188"/>
    </location>
</feature>
<dbReference type="FunFam" id="3.30.160.60:FF:000624">
    <property type="entry name" value="zinc finger protein 697"/>
    <property type="match status" value="1"/>
</dbReference>
<dbReference type="Proteomes" id="UP000597762">
    <property type="component" value="Unassembled WGS sequence"/>
</dbReference>
<gene>
    <name evidence="14" type="ORF">SPHA_69490</name>
</gene>
<dbReference type="Gene3D" id="3.30.160.60">
    <property type="entry name" value="Classic Zinc Finger"/>
    <property type="match status" value="6"/>
</dbReference>
<keyword evidence="4" id="KW-0677">Repeat</keyword>
<feature type="domain" description="C2H2-type" evidence="13">
    <location>
        <begin position="916"/>
        <end position="943"/>
    </location>
</feature>
<dbReference type="SMART" id="SM00355">
    <property type="entry name" value="ZnF_C2H2"/>
    <property type="match status" value="10"/>
</dbReference>
<evidence type="ECO:0000256" key="1">
    <source>
        <dbReference type="ARBA" id="ARBA00004123"/>
    </source>
</evidence>
<dbReference type="SUPFAM" id="SSF57667">
    <property type="entry name" value="beta-beta-alpha zinc fingers"/>
    <property type="match status" value="5"/>
</dbReference>
<dbReference type="InterPro" id="IPR036236">
    <property type="entry name" value="Znf_C2H2_sf"/>
</dbReference>
<dbReference type="InterPro" id="IPR017956">
    <property type="entry name" value="AT_hook_DNA-bd_motif"/>
</dbReference>
<feature type="region of interest" description="Disordered" evidence="12">
    <location>
        <begin position="396"/>
        <end position="422"/>
    </location>
</feature>
<name>A0A812EC04_ACAPH</name>
<evidence type="ECO:0000259" key="13">
    <source>
        <dbReference type="PROSITE" id="PS50157"/>
    </source>
</evidence>
<dbReference type="PROSITE" id="PS50157">
    <property type="entry name" value="ZINC_FINGER_C2H2_2"/>
    <property type="match status" value="7"/>
</dbReference>
<feature type="region of interest" description="Disordered" evidence="12">
    <location>
        <begin position="334"/>
        <end position="379"/>
    </location>
</feature>
<evidence type="ECO:0000256" key="2">
    <source>
        <dbReference type="ARBA" id="ARBA00006991"/>
    </source>
</evidence>
<keyword evidence="8" id="KW-0238">DNA-binding</keyword>
<feature type="region of interest" description="Disordered" evidence="12">
    <location>
        <begin position="481"/>
        <end position="503"/>
    </location>
</feature>
<feature type="compositionally biased region" description="Polar residues" evidence="12">
    <location>
        <begin position="370"/>
        <end position="379"/>
    </location>
</feature>
<keyword evidence="10" id="KW-0539">Nucleus</keyword>
<dbReference type="PANTHER" id="PTHR24393">
    <property type="entry name" value="ZINC FINGER PROTEIN"/>
    <property type="match status" value="1"/>
</dbReference>
<evidence type="ECO:0000256" key="10">
    <source>
        <dbReference type="ARBA" id="ARBA00023242"/>
    </source>
</evidence>
<evidence type="ECO:0000256" key="5">
    <source>
        <dbReference type="ARBA" id="ARBA00022771"/>
    </source>
</evidence>
<dbReference type="AlphaFoldDB" id="A0A812EC04"/>
<evidence type="ECO:0000313" key="15">
    <source>
        <dbReference type="Proteomes" id="UP000597762"/>
    </source>
</evidence>
<dbReference type="Pfam" id="PF00096">
    <property type="entry name" value="zf-C2H2"/>
    <property type="match status" value="2"/>
</dbReference>